<dbReference type="Proteomes" id="UP001595850">
    <property type="component" value="Unassembled WGS sequence"/>
</dbReference>
<evidence type="ECO:0000256" key="1">
    <source>
        <dbReference type="SAM" id="MobiDB-lite"/>
    </source>
</evidence>
<proteinExistence type="predicted"/>
<evidence type="ECO:0000313" key="3">
    <source>
        <dbReference type="Proteomes" id="UP001595850"/>
    </source>
</evidence>
<protein>
    <submittedName>
        <fullName evidence="2">Uncharacterized protein</fullName>
    </submittedName>
</protein>
<dbReference type="EMBL" id="JBHSBM010000047">
    <property type="protein sequence ID" value="MFC4062468.1"/>
    <property type="molecule type" value="Genomic_DNA"/>
</dbReference>
<keyword evidence="3" id="KW-1185">Reference proteome</keyword>
<reference evidence="3" key="1">
    <citation type="journal article" date="2019" name="Int. J. Syst. Evol. Microbiol.">
        <title>The Global Catalogue of Microorganisms (GCM) 10K type strain sequencing project: providing services to taxonomists for standard genome sequencing and annotation.</title>
        <authorList>
            <consortium name="The Broad Institute Genomics Platform"/>
            <consortium name="The Broad Institute Genome Sequencing Center for Infectious Disease"/>
            <person name="Wu L."/>
            <person name="Ma J."/>
        </authorList>
    </citation>
    <scope>NUCLEOTIDE SEQUENCE [LARGE SCALE GENOMIC DNA]</scope>
    <source>
        <strain evidence="3">TBRC 4489</strain>
    </source>
</reference>
<name>A0ABV8IHK1_9ACTN</name>
<organism evidence="2 3">
    <name type="scientific">Planomonospora corallina</name>
    <dbReference type="NCBI Taxonomy" id="1806052"/>
    <lineage>
        <taxon>Bacteria</taxon>
        <taxon>Bacillati</taxon>
        <taxon>Actinomycetota</taxon>
        <taxon>Actinomycetes</taxon>
        <taxon>Streptosporangiales</taxon>
        <taxon>Streptosporangiaceae</taxon>
        <taxon>Planomonospora</taxon>
    </lineage>
</organism>
<feature type="compositionally biased region" description="Basic and acidic residues" evidence="1">
    <location>
        <begin position="18"/>
        <end position="30"/>
    </location>
</feature>
<comment type="caution">
    <text evidence="2">The sequence shown here is derived from an EMBL/GenBank/DDBJ whole genome shotgun (WGS) entry which is preliminary data.</text>
</comment>
<dbReference type="RefSeq" id="WP_377293601.1">
    <property type="nucleotide sequence ID" value="NZ_JBHSBM010000047.1"/>
</dbReference>
<feature type="region of interest" description="Disordered" evidence="1">
    <location>
        <begin position="1"/>
        <end position="69"/>
    </location>
</feature>
<accession>A0ABV8IHK1</accession>
<sequence>MLIDLNGGTGRPARPRHLALDEPRQGDLRGDFAAADSHVPTARHPNTTIVSTMARARAKDGSDNDSTAF</sequence>
<evidence type="ECO:0000313" key="2">
    <source>
        <dbReference type="EMBL" id="MFC4062468.1"/>
    </source>
</evidence>
<gene>
    <name evidence="2" type="ORF">ACFOWE_29560</name>
</gene>